<comment type="caution">
    <text evidence="1">The sequence shown here is derived from an EMBL/GenBank/DDBJ whole genome shotgun (WGS) entry which is preliminary data.</text>
</comment>
<proteinExistence type="predicted"/>
<dbReference type="STRING" id="155417.A0A4V1XC09"/>
<sequence>MSVSLVLLVVFFRRQETKRTSVIANDILGYHDTVDAFGHVSVRTPEDSSTFVMTKGTATSPSTTSATHLRSWYAAVNIVPLYHSSDVQDVLVAQPRFGASPAEAFEGNGAFPEHVFVFMKQHGFVECAATIEEAVYQAAYAKEVAAAETAQVVLRQVYHGAGVESAGGVGALSPEQVEGG</sequence>
<dbReference type="Gene3D" id="3.40.225.10">
    <property type="entry name" value="Class II aldolase/adducin N-terminal domain"/>
    <property type="match status" value="2"/>
</dbReference>
<organism evidence="1 2">
    <name type="scientific">Monosporascus ibericus</name>
    <dbReference type="NCBI Taxonomy" id="155417"/>
    <lineage>
        <taxon>Eukaryota</taxon>
        <taxon>Fungi</taxon>
        <taxon>Dikarya</taxon>
        <taxon>Ascomycota</taxon>
        <taxon>Pezizomycotina</taxon>
        <taxon>Sordariomycetes</taxon>
        <taxon>Xylariomycetidae</taxon>
        <taxon>Xylariales</taxon>
        <taxon>Xylariales incertae sedis</taxon>
        <taxon>Monosporascus</taxon>
    </lineage>
</organism>
<accession>A0A4V1XC09</accession>
<gene>
    <name evidence="1" type="ORF">DL764_002092</name>
</gene>
<dbReference type="Proteomes" id="UP000293360">
    <property type="component" value="Unassembled WGS sequence"/>
</dbReference>
<evidence type="ECO:0000313" key="2">
    <source>
        <dbReference type="Proteomes" id="UP000293360"/>
    </source>
</evidence>
<reference evidence="1 2" key="1">
    <citation type="submission" date="2018-06" db="EMBL/GenBank/DDBJ databases">
        <title>Complete Genomes of Monosporascus.</title>
        <authorList>
            <person name="Robinson A.J."/>
            <person name="Natvig D.O."/>
        </authorList>
    </citation>
    <scope>NUCLEOTIDE SEQUENCE [LARGE SCALE GENOMIC DNA]</scope>
    <source>
        <strain evidence="1 2">CBS 110550</strain>
    </source>
</reference>
<dbReference type="SUPFAM" id="SSF53639">
    <property type="entry name" value="AraD/HMP-PK domain-like"/>
    <property type="match status" value="1"/>
</dbReference>
<name>A0A4V1XC09_9PEZI</name>
<dbReference type="InterPro" id="IPR036409">
    <property type="entry name" value="Aldolase_II/adducin_N_sf"/>
</dbReference>
<dbReference type="OrthoDB" id="2932980at2759"/>
<dbReference type="EMBL" id="QJNU01000072">
    <property type="protein sequence ID" value="RYP08109.1"/>
    <property type="molecule type" value="Genomic_DNA"/>
</dbReference>
<evidence type="ECO:0000313" key="1">
    <source>
        <dbReference type="EMBL" id="RYP08109.1"/>
    </source>
</evidence>
<keyword evidence="2" id="KW-1185">Reference proteome</keyword>
<dbReference type="AlphaFoldDB" id="A0A4V1XC09"/>
<protein>
    <submittedName>
        <fullName evidence="1">Uncharacterized protein</fullName>
    </submittedName>
</protein>